<reference evidence="2" key="1">
    <citation type="submission" date="2020-04" db="EMBL/GenBank/DDBJ databases">
        <authorList>
            <person name="Zhang T."/>
        </authorList>
    </citation>
    <scope>NUCLEOTIDE SEQUENCE</scope>
    <source>
        <strain evidence="2">HKST-UBA02</strain>
    </source>
</reference>
<reference evidence="2" key="2">
    <citation type="journal article" date="2021" name="Microbiome">
        <title>Successional dynamics and alternative stable states in a saline activated sludge microbial community over 9 years.</title>
        <authorList>
            <person name="Wang Y."/>
            <person name="Ye J."/>
            <person name="Ju F."/>
            <person name="Liu L."/>
            <person name="Boyd J.A."/>
            <person name="Deng Y."/>
            <person name="Parks D.H."/>
            <person name="Jiang X."/>
            <person name="Yin X."/>
            <person name="Woodcroft B.J."/>
            <person name="Tyson G.W."/>
            <person name="Hugenholtz P."/>
            <person name="Polz M.F."/>
            <person name="Zhang T."/>
        </authorList>
    </citation>
    <scope>NUCLEOTIDE SEQUENCE</scope>
    <source>
        <strain evidence="2">HKST-UBA02</strain>
    </source>
</reference>
<evidence type="ECO:0000313" key="3">
    <source>
        <dbReference type="Proteomes" id="UP000739538"/>
    </source>
</evidence>
<evidence type="ECO:0000256" key="1">
    <source>
        <dbReference type="SAM" id="SignalP"/>
    </source>
</evidence>
<comment type="caution">
    <text evidence="2">The sequence shown here is derived from an EMBL/GenBank/DDBJ whole genome shotgun (WGS) entry which is preliminary data.</text>
</comment>
<organism evidence="2 3">
    <name type="scientific">Eiseniibacteriota bacterium</name>
    <dbReference type="NCBI Taxonomy" id="2212470"/>
    <lineage>
        <taxon>Bacteria</taxon>
        <taxon>Candidatus Eiseniibacteriota</taxon>
    </lineage>
</organism>
<dbReference type="EMBL" id="JAGQHS010000070">
    <property type="protein sequence ID" value="MCA9756872.1"/>
    <property type="molecule type" value="Genomic_DNA"/>
</dbReference>
<dbReference type="Proteomes" id="UP000739538">
    <property type="component" value="Unassembled WGS sequence"/>
</dbReference>
<name>A0A956NCU6_UNCEI</name>
<sequence>MKPTRLSYWLVVSLMFLNACGTSETHKSQGCQVSEPETESYGTGSIEGTLLFDGNPVPFDTVMVERSVAYGDLCIGCWRPRTKVEEHFTISGTDGTFVFGDLVTGPGEWDLKIPFRRDRWASTRVVIVEGEVTHKDLVMRER</sequence>
<feature type="signal peptide" evidence="1">
    <location>
        <begin position="1"/>
        <end position="21"/>
    </location>
</feature>
<accession>A0A956NCU6</accession>
<keyword evidence="1" id="KW-0732">Signal</keyword>
<evidence type="ECO:0000313" key="2">
    <source>
        <dbReference type="EMBL" id="MCA9756872.1"/>
    </source>
</evidence>
<protein>
    <recommendedName>
        <fullName evidence="4">Carboxypeptidase regulatory-like domain-containing protein</fullName>
    </recommendedName>
</protein>
<dbReference type="AlphaFoldDB" id="A0A956NCU6"/>
<gene>
    <name evidence="2" type="ORF">KDA27_13795</name>
</gene>
<evidence type="ECO:0008006" key="4">
    <source>
        <dbReference type="Google" id="ProtNLM"/>
    </source>
</evidence>
<proteinExistence type="predicted"/>
<feature type="chain" id="PRO_5037121836" description="Carboxypeptidase regulatory-like domain-containing protein" evidence="1">
    <location>
        <begin position="22"/>
        <end position="142"/>
    </location>
</feature>